<keyword evidence="3" id="KW-1185">Reference proteome</keyword>
<comment type="caution">
    <text evidence="2">The sequence shown here is derived from an EMBL/GenBank/DDBJ whole genome shotgun (WGS) entry which is preliminary data.</text>
</comment>
<organism evidence="2 3">
    <name type="scientific">Caenorhabditis auriculariae</name>
    <dbReference type="NCBI Taxonomy" id="2777116"/>
    <lineage>
        <taxon>Eukaryota</taxon>
        <taxon>Metazoa</taxon>
        <taxon>Ecdysozoa</taxon>
        <taxon>Nematoda</taxon>
        <taxon>Chromadorea</taxon>
        <taxon>Rhabditida</taxon>
        <taxon>Rhabditina</taxon>
        <taxon>Rhabditomorpha</taxon>
        <taxon>Rhabditoidea</taxon>
        <taxon>Rhabditidae</taxon>
        <taxon>Peloderinae</taxon>
        <taxon>Caenorhabditis</taxon>
    </lineage>
</organism>
<proteinExistence type="predicted"/>
<protein>
    <submittedName>
        <fullName evidence="2">Uncharacterized protein</fullName>
    </submittedName>
</protein>
<gene>
    <name evidence="2" type="ORF">CAUJ_LOCUS1825</name>
</gene>
<accession>A0A8S1GR54</accession>
<dbReference type="AlphaFoldDB" id="A0A8S1GR54"/>
<evidence type="ECO:0000256" key="1">
    <source>
        <dbReference type="SAM" id="MobiDB-lite"/>
    </source>
</evidence>
<evidence type="ECO:0000313" key="3">
    <source>
        <dbReference type="Proteomes" id="UP000835052"/>
    </source>
</evidence>
<reference evidence="2" key="1">
    <citation type="submission" date="2020-10" db="EMBL/GenBank/DDBJ databases">
        <authorList>
            <person name="Kikuchi T."/>
        </authorList>
    </citation>
    <scope>NUCLEOTIDE SEQUENCE</scope>
    <source>
        <strain evidence="2">NKZ352</strain>
    </source>
</reference>
<sequence>MLPRGSIFRKSQKCPKQRHEATRSPTRGEVPKGVNKPKFTPAMPPRYQYTMQRYTQKRDSTEEKKKAANEPMPRPQGFLTAF</sequence>
<name>A0A8S1GR54_9PELO</name>
<feature type="region of interest" description="Disordered" evidence="1">
    <location>
        <begin position="1"/>
        <end position="82"/>
    </location>
</feature>
<dbReference type="Proteomes" id="UP000835052">
    <property type="component" value="Unassembled WGS sequence"/>
</dbReference>
<evidence type="ECO:0000313" key="2">
    <source>
        <dbReference type="EMBL" id="CAD6185906.1"/>
    </source>
</evidence>
<dbReference type="EMBL" id="CAJGYM010000003">
    <property type="protein sequence ID" value="CAD6185906.1"/>
    <property type="molecule type" value="Genomic_DNA"/>
</dbReference>
<feature type="compositionally biased region" description="Basic and acidic residues" evidence="1">
    <location>
        <begin position="56"/>
        <end position="68"/>
    </location>
</feature>